<dbReference type="Gene3D" id="2.60.120.260">
    <property type="entry name" value="Galactose-binding domain-like"/>
    <property type="match status" value="1"/>
</dbReference>
<evidence type="ECO:0000313" key="3">
    <source>
        <dbReference type="EMBL" id="OUR81331.1"/>
    </source>
</evidence>
<dbReference type="Proteomes" id="UP000243053">
    <property type="component" value="Unassembled WGS sequence"/>
</dbReference>
<comment type="caution">
    <text evidence="3">The sequence shown here is derived from an EMBL/GenBank/DDBJ whole genome shotgun (WGS) entry which is preliminary data.</text>
</comment>
<protein>
    <recommendedName>
        <fullName evidence="2">Ice-binding protein C-terminal domain-containing protein</fullName>
    </recommendedName>
</protein>
<name>A0A1Y5EF82_COLPS</name>
<proteinExistence type="predicted"/>
<dbReference type="EMBL" id="MAAF01000047">
    <property type="protein sequence ID" value="OUR81331.1"/>
    <property type="molecule type" value="Genomic_DNA"/>
</dbReference>
<dbReference type="InterPro" id="IPR013424">
    <property type="entry name" value="Ice-binding_C"/>
</dbReference>
<sequence length="207" mass="21886">MNVEILKSAFAGLVLSVSSFANAGLISLTGDGGWVDASSLTKSVNSLSGEFITDVNVWVDFSKCSNTSTGSCDTFNTGGTYDNEIEFSLMYNGINVLLLPRSTFTNSNSGSITEFITFDNQALQTLGTSPESGNFQPTNALNVFNGLSATGSWAFTFTDTTGSDGLEVHRWGVDITTTSVPEPTTLAIFALGIMGLASRRSLLANKK</sequence>
<feature type="signal peptide" evidence="1">
    <location>
        <begin position="1"/>
        <end position="23"/>
    </location>
</feature>
<gene>
    <name evidence="3" type="ORF">A9Q75_07775</name>
</gene>
<organism evidence="3 4">
    <name type="scientific">Colwellia psychrerythraea</name>
    <name type="common">Vibrio psychroerythus</name>
    <dbReference type="NCBI Taxonomy" id="28229"/>
    <lineage>
        <taxon>Bacteria</taxon>
        <taxon>Pseudomonadati</taxon>
        <taxon>Pseudomonadota</taxon>
        <taxon>Gammaproteobacteria</taxon>
        <taxon>Alteromonadales</taxon>
        <taxon>Colwelliaceae</taxon>
        <taxon>Colwellia</taxon>
    </lineage>
</organism>
<evidence type="ECO:0000256" key="1">
    <source>
        <dbReference type="SAM" id="SignalP"/>
    </source>
</evidence>
<feature type="chain" id="PRO_5013142227" description="Ice-binding protein C-terminal domain-containing protein" evidence="1">
    <location>
        <begin position="24"/>
        <end position="207"/>
    </location>
</feature>
<feature type="domain" description="Ice-binding protein C-terminal" evidence="2">
    <location>
        <begin position="179"/>
        <end position="200"/>
    </location>
</feature>
<reference evidence="4" key="1">
    <citation type="journal article" date="2017" name="Proc. Natl. Acad. Sci. U.S.A.">
        <title>Simulation of Deepwater Horizon oil plume reveals substrate specialization within a complex community of hydrocarbon degraders.</title>
        <authorList>
            <person name="Hu P."/>
            <person name="Dubinsky E.A."/>
            <person name="Probst A.J."/>
            <person name="Wang J."/>
            <person name="Sieber C.M.K."/>
            <person name="Tom L.M."/>
            <person name="Gardinali P."/>
            <person name="Banfield J.F."/>
            <person name="Atlas R.M."/>
            <person name="Andersen G.L."/>
        </authorList>
    </citation>
    <scope>NUCLEOTIDE SEQUENCE [LARGE SCALE GENOMIC DNA]</scope>
</reference>
<dbReference type="AlphaFoldDB" id="A0A1Y5EF82"/>
<dbReference type="NCBIfam" id="TIGR02595">
    <property type="entry name" value="PEP_CTERM"/>
    <property type="match status" value="1"/>
</dbReference>
<keyword evidence="1" id="KW-0732">Signal</keyword>
<evidence type="ECO:0000259" key="2">
    <source>
        <dbReference type="Pfam" id="PF07589"/>
    </source>
</evidence>
<accession>A0A1Y5EF82</accession>
<evidence type="ECO:0000313" key="4">
    <source>
        <dbReference type="Proteomes" id="UP000243053"/>
    </source>
</evidence>
<dbReference type="Pfam" id="PF07589">
    <property type="entry name" value="PEP-CTERM"/>
    <property type="match status" value="1"/>
</dbReference>